<accession>A0A3S2YJN8</accession>
<dbReference type="PANTHER" id="PTHR43827:SF3">
    <property type="entry name" value="NADP-DEPENDENT OXIDOREDUCTASE DOMAIN-CONTAINING PROTEIN"/>
    <property type="match status" value="1"/>
</dbReference>
<evidence type="ECO:0000256" key="2">
    <source>
        <dbReference type="ARBA" id="ARBA00022857"/>
    </source>
</evidence>
<dbReference type="InterPro" id="IPR020471">
    <property type="entry name" value="AKR"/>
</dbReference>
<evidence type="ECO:0000256" key="3">
    <source>
        <dbReference type="ARBA" id="ARBA00023002"/>
    </source>
</evidence>
<sequence length="74" mass="8035">MVAVARKHGRTPAQVVLHWHLDLGHVVIPKSADPQRIRENLAVFDSALDGEDLAAFAALDRPDGRIGPDPETFG</sequence>
<reference evidence="5 6" key="1">
    <citation type="submission" date="2019-01" db="EMBL/GenBank/DDBJ databases">
        <authorList>
            <person name="Chen W.-M."/>
        </authorList>
    </citation>
    <scope>NUCLEOTIDE SEQUENCE [LARGE SCALE GENOMIC DNA]</scope>
    <source>
        <strain evidence="5 6">TER-1</strain>
    </source>
</reference>
<keyword evidence="3" id="KW-0560">Oxidoreductase</keyword>
<dbReference type="InterPro" id="IPR018170">
    <property type="entry name" value="Aldo/ket_reductase_CS"/>
</dbReference>
<feature type="domain" description="NADP-dependent oxidoreductase" evidence="4">
    <location>
        <begin position="3"/>
        <end position="60"/>
    </location>
</feature>
<dbReference type="Proteomes" id="UP000286997">
    <property type="component" value="Unassembled WGS sequence"/>
</dbReference>
<dbReference type="Gene3D" id="3.20.20.100">
    <property type="entry name" value="NADP-dependent oxidoreductase domain"/>
    <property type="match status" value="1"/>
</dbReference>
<dbReference type="OrthoDB" id="9804790at2"/>
<comment type="caution">
    <text evidence="5">The sequence shown here is derived from an EMBL/GenBank/DDBJ whole genome shotgun (WGS) entry which is preliminary data.</text>
</comment>
<evidence type="ECO:0000313" key="5">
    <source>
        <dbReference type="EMBL" id="RVU13103.1"/>
    </source>
</evidence>
<dbReference type="AlphaFoldDB" id="A0A3S2YJN8"/>
<protein>
    <recommendedName>
        <fullName evidence="4">NADP-dependent oxidoreductase domain-containing protein</fullName>
    </recommendedName>
</protein>
<dbReference type="SUPFAM" id="SSF51430">
    <property type="entry name" value="NAD(P)-linked oxidoreductase"/>
    <property type="match status" value="1"/>
</dbReference>
<evidence type="ECO:0000256" key="1">
    <source>
        <dbReference type="ARBA" id="ARBA00007905"/>
    </source>
</evidence>
<gene>
    <name evidence="5" type="ORF">EOE48_27235</name>
</gene>
<comment type="similarity">
    <text evidence="1">Belongs to the aldo/keto reductase family.</text>
</comment>
<dbReference type="PANTHER" id="PTHR43827">
    <property type="entry name" value="2,5-DIKETO-D-GLUCONIC ACID REDUCTASE"/>
    <property type="match status" value="1"/>
</dbReference>
<name>A0A3S2YJN8_9HYPH</name>
<dbReference type="EMBL" id="SACP01000049">
    <property type="protein sequence ID" value="RVU13103.1"/>
    <property type="molecule type" value="Genomic_DNA"/>
</dbReference>
<organism evidence="5 6">
    <name type="scientific">Methylobacterium oryzihabitans</name>
    <dbReference type="NCBI Taxonomy" id="2499852"/>
    <lineage>
        <taxon>Bacteria</taxon>
        <taxon>Pseudomonadati</taxon>
        <taxon>Pseudomonadota</taxon>
        <taxon>Alphaproteobacteria</taxon>
        <taxon>Hyphomicrobiales</taxon>
        <taxon>Methylobacteriaceae</taxon>
        <taxon>Methylobacterium</taxon>
    </lineage>
</organism>
<dbReference type="InterPro" id="IPR023210">
    <property type="entry name" value="NADP_OxRdtase_dom"/>
</dbReference>
<evidence type="ECO:0000313" key="6">
    <source>
        <dbReference type="Proteomes" id="UP000286997"/>
    </source>
</evidence>
<dbReference type="PROSITE" id="PS00063">
    <property type="entry name" value="ALDOKETO_REDUCTASE_3"/>
    <property type="match status" value="1"/>
</dbReference>
<keyword evidence="2" id="KW-0521">NADP</keyword>
<evidence type="ECO:0000259" key="4">
    <source>
        <dbReference type="Pfam" id="PF00248"/>
    </source>
</evidence>
<dbReference type="InterPro" id="IPR036812">
    <property type="entry name" value="NAD(P)_OxRdtase_dom_sf"/>
</dbReference>
<dbReference type="GO" id="GO:0016616">
    <property type="term" value="F:oxidoreductase activity, acting on the CH-OH group of donors, NAD or NADP as acceptor"/>
    <property type="evidence" value="ECO:0007669"/>
    <property type="project" value="UniProtKB-ARBA"/>
</dbReference>
<proteinExistence type="inferred from homology"/>
<keyword evidence="6" id="KW-1185">Reference proteome</keyword>
<dbReference type="Pfam" id="PF00248">
    <property type="entry name" value="Aldo_ket_red"/>
    <property type="match status" value="1"/>
</dbReference>